<evidence type="ECO:0000256" key="5">
    <source>
        <dbReference type="ARBA" id="ARBA00023136"/>
    </source>
</evidence>
<feature type="transmembrane region" description="Helical" evidence="6">
    <location>
        <begin position="326"/>
        <end position="347"/>
    </location>
</feature>
<evidence type="ECO:0000256" key="6">
    <source>
        <dbReference type="SAM" id="Phobius"/>
    </source>
</evidence>
<keyword evidence="4 6" id="KW-1133">Transmembrane helix</keyword>
<evidence type="ECO:0000313" key="7">
    <source>
        <dbReference type="EMBL" id="CAA6814520.1"/>
    </source>
</evidence>
<evidence type="ECO:0000256" key="1">
    <source>
        <dbReference type="ARBA" id="ARBA00004651"/>
    </source>
</evidence>
<proteinExistence type="predicted"/>
<dbReference type="AlphaFoldDB" id="A0A6S6SV92"/>
<feature type="transmembrane region" description="Helical" evidence="6">
    <location>
        <begin position="74"/>
        <end position="93"/>
    </location>
</feature>
<evidence type="ECO:0000256" key="2">
    <source>
        <dbReference type="ARBA" id="ARBA00022475"/>
    </source>
</evidence>
<accession>A0A6S6SV92</accession>
<feature type="transmembrane region" description="Helical" evidence="6">
    <location>
        <begin position="142"/>
        <end position="163"/>
    </location>
</feature>
<feature type="transmembrane region" description="Helical" evidence="6">
    <location>
        <begin position="209"/>
        <end position="232"/>
    </location>
</feature>
<keyword evidence="2" id="KW-1003">Cell membrane</keyword>
<feature type="transmembrane region" description="Helical" evidence="6">
    <location>
        <begin position="113"/>
        <end position="130"/>
    </location>
</feature>
<keyword evidence="5 6" id="KW-0472">Membrane</keyword>
<sequence length="405" mass="46865">MNFIKSSLFSSLTIFIKILSGIIINKVVSVLFGPSGSAVLGQFETFVTIINKLSNLGFDNGIVTLCAKYNKYKVLLVSILWTSILGVITSLSLIINSEYLSKIILMDDSKSSVFVHLAISVIFIGIYRNVLHYFTSNKAKYFILNIITSLLILIFSLLFINMYGMYSVYYSYFITPIIVLIISILFFRNVELRQFRINKLGFKLISMKLFSYSTMALVSALSTPIALILVRIEIESKLGIENLGYWQGLWRISEGYLLLIMTILTIYFLPLISKIKVKKKLDIEVISFLKKILLISFIMLLIIFILREFITSLLYTNDFIIINQFYIYQMISDFFKTIALVYGFVLISLKKTKIFIILQVIYSLSFYLIYKTYEFSSLLDVYKIYLIFSCIYLIIIFLTYKIKVK</sequence>
<protein>
    <submittedName>
        <fullName evidence="7">Multi antimicrobial extrusion protein MatE</fullName>
    </submittedName>
</protein>
<feature type="transmembrane region" description="Helical" evidence="6">
    <location>
        <begin position="354"/>
        <end position="370"/>
    </location>
</feature>
<feature type="transmembrane region" description="Helical" evidence="6">
    <location>
        <begin position="382"/>
        <end position="400"/>
    </location>
</feature>
<feature type="transmembrane region" description="Helical" evidence="6">
    <location>
        <begin position="12"/>
        <end position="32"/>
    </location>
</feature>
<gene>
    <name evidence="7" type="ORF">HELGO_WM8286</name>
</gene>
<organism evidence="7">
    <name type="scientific">uncultured Campylobacterales bacterium</name>
    <dbReference type="NCBI Taxonomy" id="352960"/>
    <lineage>
        <taxon>Bacteria</taxon>
        <taxon>Pseudomonadati</taxon>
        <taxon>Campylobacterota</taxon>
        <taxon>Epsilonproteobacteria</taxon>
        <taxon>Campylobacterales</taxon>
        <taxon>environmental samples</taxon>
    </lineage>
</organism>
<feature type="transmembrane region" description="Helical" evidence="6">
    <location>
        <begin position="252"/>
        <end position="272"/>
    </location>
</feature>
<dbReference type="EMBL" id="CACVAW010000061">
    <property type="protein sequence ID" value="CAA6814520.1"/>
    <property type="molecule type" value="Genomic_DNA"/>
</dbReference>
<name>A0A6S6SV92_9BACT</name>
<dbReference type="PANTHER" id="PTHR30250:SF30">
    <property type="entry name" value="LIPID III FLIPPASE"/>
    <property type="match status" value="1"/>
</dbReference>
<keyword evidence="3 6" id="KW-0812">Transmembrane</keyword>
<dbReference type="InterPro" id="IPR050833">
    <property type="entry name" value="Poly_Biosynth_Transport"/>
</dbReference>
<evidence type="ECO:0000256" key="3">
    <source>
        <dbReference type="ARBA" id="ARBA00022692"/>
    </source>
</evidence>
<feature type="transmembrane region" description="Helical" evidence="6">
    <location>
        <begin position="169"/>
        <end position="188"/>
    </location>
</feature>
<reference evidence="7" key="1">
    <citation type="submission" date="2020-01" db="EMBL/GenBank/DDBJ databases">
        <authorList>
            <person name="Meier V. D."/>
            <person name="Meier V D."/>
        </authorList>
    </citation>
    <scope>NUCLEOTIDE SEQUENCE</scope>
    <source>
        <strain evidence="7">HLG_WM_MAG_12</strain>
    </source>
</reference>
<feature type="transmembrane region" description="Helical" evidence="6">
    <location>
        <begin position="292"/>
        <end position="314"/>
    </location>
</feature>
<evidence type="ECO:0000256" key="4">
    <source>
        <dbReference type="ARBA" id="ARBA00022989"/>
    </source>
</evidence>
<dbReference type="PANTHER" id="PTHR30250">
    <property type="entry name" value="PST FAMILY PREDICTED COLANIC ACID TRANSPORTER"/>
    <property type="match status" value="1"/>
</dbReference>
<dbReference type="GO" id="GO:0005886">
    <property type="term" value="C:plasma membrane"/>
    <property type="evidence" value="ECO:0007669"/>
    <property type="project" value="UniProtKB-SubCell"/>
</dbReference>
<comment type="subcellular location">
    <subcellularLocation>
        <location evidence="1">Cell membrane</location>
        <topology evidence="1">Multi-pass membrane protein</topology>
    </subcellularLocation>
</comment>